<feature type="region of interest" description="Disordered" evidence="1">
    <location>
        <begin position="467"/>
        <end position="501"/>
    </location>
</feature>
<dbReference type="EMBL" id="MU129196">
    <property type="protein sequence ID" value="KAF9504772.1"/>
    <property type="molecule type" value="Genomic_DNA"/>
</dbReference>
<dbReference type="AlphaFoldDB" id="A0A9P6DJT4"/>
<name>A0A9P6DJT4_9AGAM</name>
<protein>
    <submittedName>
        <fullName evidence="2">Uncharacterized protein</fullName>
    </submittedName>
</protein>
<feature type="region of interest" description="Disordered" evidence="1">
    <location>
        <begin position="318"/>
        <end position="345"/>
    </location>
</feature>
<proteinExistence type="predicted"/>
<reference evidence="2" key="1">
    <citation type="journal article" date="2020" name="Nat. Commun.">
        <title>Large-scale genome sequencing of mycorrhizal fungi provides insights into the early evolution of symbiotic traits.</title>
        <authorList>
            <person name="Miyauchi S."/>
            <person name="Kiss E."/>
            <person name="Kuo A."/>
            <person name="Drula E."/>
            <person name="Kohler A."/>
            <person name="Sanchez-Garcia M."/>
            <person name="Morin E."/>
            <person name="Andreopoulos B."/>
            <person name="Barry K.W."/>
            <person name="Bonito G."/>
            <person name="Buee M."/>
            <person name="Carver A."/>
            <person name="Chen C."/>
            <person name="Cichocki N."/>
            <person name="Clum A."/>
            <person name="Culley D."/>
            <person name="Crous P.W."/>
            <person name="Fauchery L."/>
            <person name="Girlanda M."/>
            <person name="Hayes R.D."/>
            <person name="Keri Z."/>
            <person name="LaButti K."/>
            <person name="Lipzen A."/>
            <person name="Lombard V."/>
            <person name="Magnuson J."/>
            <person name="Maillard F."/>
            <person name="Murat C."/>
            <person name="Nolan M."/>
            <person name="Ohm R.A."/>
            <person name="Pangilinan J."/>
            <person name="Pereira M.F."/>
            <person name="Perotto S."/>
            <person name="Peter M."/>
            <person name="Pfister S."/>
            <person name="Riley R."/>
            <person name="Sitrit Y."/>
            <person name="Stielow J.B."/>
            <person name="Szollosi G."/>
            <person name="Zifcakova L."/>
            <person name="Stursova M."/>
            <person name="Spatafora J.W."/>
            <person name="Tedersoo L."/>
            <person name="Vaario L.M."/>
            <person name="Yamada A."/>
            <person name="Yan M."/>
            <person name="Wang P."/>
            <person name="Xu J."/>
            <person name="Bruns T."/>
            <person name="Baldrian P."/>
            <person name="Vilgalys R."/>
            <person name="Dunand C."/>
            <person name="Henrissat B."/>
            <person name="Grigoriev I.V."/>
            <person name="Hibbett D."/>
            <person name="Nagy L.G."/>
            <person name="Martin F.M."/>
        </authorList>
    </citation>
    <scope>NUCLEOTIDE SEQUENCE</scope>
    <source>
        <strain evidence="2">UP504</strain>
    </source>
</reference>
<gene>
    <name evidence="2" type="ORF">BS47DRAFT_1401047</name>
</gene>
<keyword evidence="3" id="KW-1185">Reference proteome</keyword>
<comment type="caution">
    <text evidence="2">The sequence shown here is derived from an EMBL/GenBank/DDBJ whole genome shotgun (WGS) entry which is preliminary data.</text>
</comment>
<accession>A0A9P6DJT4</accession>
<sequence length="695" mass="76637">MVVKHSVQRIRFQFLNVVSVRGIADGNSFQAHKIGLKQEYGPGNDIENDETNDRLTVRRHQALSPNGPRVIHRALDVQYYPNAHEIEPRQKPGFRSSIRSTVRYSMLMVTQETGTHTFRPVPSLGPGLTVKETVCPGKEEHEIRTLWSIVLLVVNPSSGPYNGTAKCLHWDGHTLVYCTSGPQTHQYNPWEPEKPLVSLVKGFRTSEGNGLRKLLNTVTSICTTVPCHANAHIGLRLSAVVELPYNMTGSVGVYMTAELLLANGSEAMDPQCDVTQPIKTPMTRRVGIGTISGNSSPEPYLGRAPKLEPVAQDHTDAHENGFRWKPGLGPSPRSSETTGLPYNATSPDETKECCYNMLRDLAKFLLPPVEDTEGEDPEPGMSRMVRFESGSHQNDAVLPPPQGDMIQRKGLLPSSLTSTQGNYSKLTERWLDSAIFHRRFLDAYLVTAMNVLRADLFQRSAPRILNQTTQEPEAQRSVLPSSRNVETPASNPGQGLGQEPTAKRTALVKEISSKGMTYTSVYGEDAIPKECKQETSTCYIARRPYGNANLGEFNLSPNPYSHIARHAHGMDILVRTVSSTPNLPTSSMGAMRPIPDLAGGSRMPKGENCSSYARPTRRCYQHLILSRSKGTGASQGTNVTNEVVEYEMYDYCTCIVRQQHRVPTPSLVSKDLRVSSTQDVSSVTQGAPTLIFETA</sequence>
<evidence type="ECO:0000256" key="1">
    <source>
        <dbReference type="SAM" id="MobiDB-lite"/>
    </source>
</evidence>
<evidence type="ECO:0000313" key="3">
    <source>
        <dbReference type="Proteomes" id="UP000886523"/>
    </source>
</evidence>
<organism evidence="2 3">
    <name type="scientific">Hydnum rufescens UP504</name>
    <dbReference type="NCBI Taxonomy" id="1448309"/>
    <lineage>
        <taxon>Eukaryota</taxon>
        <taxon>Fungi</taxon>
        <taxon>Dikarya</taxon>
        <taxon>Basidiomycota</taxon>
        <taxon>Agaricomycotina</taxon>
        <taxon>Agaricomycetes</taxon>
        <taxon>Cantharellales</taxon>
        <taxon>Hydnaceae</taxon>
        <taxon>Hydnum</taxon>
    </lineage>
</organism>
<evidence type="ECO:0000313" key="2">
    <source>
        <dbReference type="EMBL" id="KAF9504772.1"/>
    </source>
</evidence>
<feature type="compositionally biased region" description="Polar residues" evidence="1">
    <location>
        <begin position="332"/>
        <end position="345"/>
    </location>
</feature>
<dbReference type="Proteomes" id="UP000886523">
    <property type="component" value="Unassembled WGS sequence"/>
</dbReference>
<feature type="compositionally biased region" description="Polar residues" evidence="1">
    <location>
        <begin position="467"/>
        <end position="493"/>
    </location>
</feature>